<evidence type="ECO:0000313" key="2">
    <source>
        <dbReference type="Proteomes" id="UP001239111"/>
    </source>
</evidence>
<sequence length="220" mass="25245">MGLQNYERLHDPVRGRLQKQVCAHQPIVTEIRSICSIIALSPLYLRCPSEPAHWLALAQRSLFRNYKSYNSIVLMTSSDADWRITWFCLGDYGHLSYSSVYSVSSLCKKLARHEMALPPPQRLPNSDVELSFVFSADEIFPLSQNIIEPCNRSRLISVSERLYNFRHSRGRMPVECQSGNLLQKWEISQQLLGFDLSVTNDIITSLLALNNFLMNTEHPD</sequence>
<reference evidence="1" key="1">
    <citation type="submission" date="2023-04" db="EMBL/GenBank/DDBJ databases">
        <title>A chromosome-level genome assembly of the parasitoid wasp Eretmocerus hayati.</title>
        <authorList>
            <person name="Zhong Y."/>
            <person name="Liu S."/>
            <person name="Liu Y."/>
        </authorList>
    </citation>
    <scope>NUCLEOTIDE SEQUENCE</scope>
    <source>
        <strain evidence="1">ZJU_SS_LIU_2023</strain>
    </source>
</reference>
<dbReference type="Proteomes" id="UP001239111">
    <property type="component" value="Chromosome 3"/>
</dbReference>
<gene>
    <name evidence="1" type="ORF">QAD02_003276</name>
</gene>
<protein>
    <submittedName>
        <fullName evidence="1">Uncharacterized protein</fullName>
    </submittedName>
</protein>
<keyword evidence="2" id="KW-1185">Reference proteome</keyword>
<accession>A0ACC2NLL8</accession>
<evidence type="ECO:0000313" key="1">
    <source>
        <dbReference type="EMBL" id="KAJ8672017.1"/>
    </source>
</evidence>
<comment type="caution">
    <text evidence="1">The sequence shown here is derived from an EMBL/GenBank/DDBJ whole genome shotgun (WGS) entry which is preliminary data.</text>
</comment>
<organism evidence="1 2">
    <name type="scientific">Eretmocerus hayati</name>
    <dbReference type="NCBI Taxonomy" id="131215"/>
    <lineage>
        <taxon>Eukaryota</taxon>
        <taxon>Metazoa</taxon>
        <taxon>Ecdysozoa</taxon>
        <taxon>Arthropoda</taxon>
        <taxon>Hexapoda</taxon>
        <taxon>Insecta</taxon>
        <taxon>Pterygota</taxon>
        <taxon>Neoptera</taxon>
        <taxon>Endopterygota</taxon>
        <taxon>Hymenoptera</taxon>
        <taxon>Apocrita</taxon>
        <taxon>Proctotrupomorpha</taxon>
        <taxon>Chalcidoidea</taxon>
        <taxon>Aphelinidae</taxon>
        <taxon>Aphelininae</taxon>
        <taxon>Eretmocerus</taxon>
    </lineage>
</organism>
<dbReference type="EMBL" id="CM056743">
    <property type="protein sequence ID" value="KAJ8672017.1"/>
    <property type="molecule type" value="Genomic_DNA"/>
</dbReference>
<proteinExistence type="predicted"/>
<name>A0ACC2NLL8_9HYME</name>